<dbReference type="Gene3D" id="3.40.390.10">
    <property type="entry name" value="Collagenase (Catalytic Domain)"/>
    <property type="match status" value="1"/>
</dbReference>
<feature type="binding site" evidence="6">
    <location>
        <position position="188"/>
    </location>
    <ligand>
        <name>Zn(2+)</name>
        <dbReference type="ChEBI" id="CHEBI:29105"/>
        <note>catalytic</note>
    </ligand>
</feature>
<sequence length="439" mass="48489">MKQTLSFAGLISLGLLASCSSPSIEVQQQVTDPHYMDFSSTPNFQKVQVHFAGNEHPSTIHAYEKDGKLMYQGDMLIAADAEHHKVSPQAAIVTTRPWSNKTIPYVIDGSLSGQTSLIQNAVNIYNSTTNVRWVPRTNQANYVRFFKGNGCYSYVGMIGGAQDLSLGDGCHSQHTALHEMTHAAGLHHEQTRSDRDQWITINWQNIPADWHSQFQINSEARPHGTYDFYSIMHYGLYWGNNLAMTPRVGGVDYNRVGNGPNLTATDISGINTIYPGSTGPATSITNGGVYRIQNLASNKCLDVDNVSTANGASVKQYSCIERNTLYNQDWRFKQVNTAEGVYYQIQAVHSNKCADISGISKTAGAKLVQWDCHANPDDPGLRNQLLRPAQVATGVWQFGFKHSGICLDVPSSSTADVQLQQWTCNDSNAQRFRLIPVSH</sequence>
<feature type="binding site" evidence="6">
    <location>
        <position position="182"/>
    </location>
    <ligand>
        <name>Zn(2+)</name>
        <dbReference type="ChEBI" id="CHEBI:29105"/>
        <note>catalytic</note>
    </ligand>
</feature>
<keyword evidence="10" id="KW-1185">Reference proteome</keyword>
<accession>A0A511N3R7</accession>
<dbReference type="PANTHER" id="PTHR10127:SF780">
    <property type="entry name" value="METALLOENDOPEPTIDASE"/>
    <property type="match status" value="1"/>
</dbReference>
<dbReference type="GO" id="GO:0008270">
    <property type="term" value="F:zinc ion binding"/>
    <property type="evidence" value="ECO:0007669"/>
    <property type="project" value="UniProtKB-UniRule"/>
</dbReference>
<feature type="active site" evidence="6">
    <location>
        <position position="179"/>
    </location>
</feature>
<dbReference type="PROSITE" id="PS51257">
    <property type="entry name" value="PROKAR_LIPOPROTEIN"/>
    <property type="match status" value="1"/>
</dbReference>
<evidence type="ECO:0000313" key="10">
    <source>
        <dbReference type="Proteomes" id="UP000321306"/>
    </source>
</evidence>
<dbReference type="InterPro" id="IPR006026">
    <property type="entry name" value="Peptidase_Metallo"/>
</dbReference>
<dbReference type="InterPro" id="IPR000772">
    <property type="entry name" value="Ricin_B_lectin"/>
</dbReference>
<feature type="chain" id="PRO_5022118084" description="Peptidase M12A domain-containing protein" evidence="7">
    <location>
        <begin position="18"/>
        <end position="439"/>
    </location>
</feature>
<dbReference type="PRINTS" id="PR00480">
    <property type="entry name" value="ASTACIN"/>
</dbReference>
<evidence type="ECO:0000256" key="4">
    <source>
        <dbReference type="ARBA" id="ARBA00022833"/>
    </source>
</evidence>
<dbReference type="SMART" id="SM00458">
    <property type="entry name" value="RICIN"/>
    <property type="match status" value="1"/>
</dbReference>
<dbReference type="Pfam" id="PF14200">
    <property type="entry name" value="RicinB_lectin_2"/>
    <property type="match status" value="2"/>
</dbReference>
<name>A0A511N3R7_DEIC1</name>
<dbReference type="SUPFAM" id="SSF50370">
    <property type="entry name" value="Ricin B-like lectins"/>
    <property type="match status" value="1"/>
</dbReference>
<evidence type="ECO:0000313" key="9">
    <source>
        <dbReference type="EMBL" id="GEM47056.1"/>
    </source>
</evidence>
<keyword evidence="7" id="KW-0732">Signal</keyword>
<evidence type="ECO:0000256" key="7">
    <source>
        <dbReference type="SAM" id="SignalP"/>
    </source>
</evidence>
<evidence type="ECO:0000256" key="1">
    <source>
        <dbReference type="ARBA" id="ARBA00022670"/>
    </source>
</evidence>
<keyword evidence="5 6" id="KW-0482">Metalloprotease</keyword>
<dbReference type="InterPro" id="IPR024079">
    <property type="entry name" value="MetalloPept_cat_dom_sf"/>
</dbReference>
<comment type="cofactor">
    <cofactor evidence="6">
        <name>Zn(2+)</name>
        <dbReference type="ChEBI" id="CHEBI:29105"/>
    </cofactor>
    <text evidence="6">Binds 1 zinc ion per subunit.</text>
</comment>
<dbReference type="PROSITE" id="PS50231">
    <property type="entry name" value="RICIN_B_LECTIN"/>
    <property type="match status" value="1"/>
</dbReference>
<dbReference type="Gene3D" id="2.80.10.50">
    <property type="match status" value="2"/>
</dbReference>
<comment type="caution">
    <text evidence="6">Lacks conserved residue(s) required for the propagation of feature annotation.</text>
</comment>
<feature type="domain" description="Peptidase M12A" evidence="8">
    <location>
        <begin position="90"/>
        <end position="277"/>
    </location>
</feature>
<comment type="caution">
    <text evidence="9">The sequence shown here is derived from an EMBL/GenBank/DDBJ whole genome shotgun (WGS) entry which is preliminary data.</text>
</comment>
<dbReference type="GO" id="GO:0006508">
    <property type="term" value="P:proteolysis"/>
    <property type="evidence" value="ECO:0007669"/>
    <property type="project" value="UniProtKB-KW"/>
</dbReference>
<evidence type="ECO:0000256" key="6">
    <source>
        <dbReference type="PROSITE-ProRule" id="PRU01211"/>
    </source>
</evidence>
<dbReference type="SMART" id="SM00235">
    <property type="entry name" value="ZnMc"/>
    <property type="match status" value="1"/>
</dbReference>
<evidence type="ECO:0000256" key="3">
    <source>
        <dbReference type="ARBA" id="ARBA00022801"/>
    </source>
</evidence>
<dbReference type="InterPro" id="IPR035992">
    <property type="entry name" value="Ricin_B-like_lectins"/>
</dbReference>
<dbReference type="InterPro" id="IPR034035">
    <property type="entry name" value="Astacin-like_dom"/>
</dbReference>
<dbReference type="SUPFAM" id="SSF55486">
    <property type="entry name" value="Metalloproteases ('zincins'), catalytic domain"/>
    <property type="match status" value="1"/>
</dbReference>
<dbReference type="Proteomes" id="UP000321306">
    <property type="component" value="Unassembled WGS sequence"/>
</dbReference>
<evidence type="ECO:0000259" key="8">
    <source>
        <dbReference type="PROSITE" id="PS51864"/>
    </source>
</evidence>
<dbReference type="RefSeq" id="WP_186816018.1">
    <property type="nucleotide sequence ID" value="NZ_BJXB01000011.1"/>
</dbReference>
<keyword evidence="2 6" id="KW-0479">Metal-binding</keyword>
<evidence type="ECO:0000256" key="2">
    <source>
        <dbReference type="ARBA" id="ARBA00022723"/>
    </source>
</evidence>
<reference evidence="9 10" key="1">
    <citation type="submission" date="2019-07" db="EMBL/GenBank/DDBJ databases">
        <title>Whole genome shotgun sequence of Deinococcus cellulosilyticus NBRC 106333.</title>
        <authorList>
            <person name="Hosoyama A."/>
            <person name="Uohara A."/>
            <person name="Ohji S."/>
            <person name="Ichikawa N."/>
        </authorList>
    </citation>
    <scope>NUCLEOTIDE SEQUENCE [LARGE SCALE GENOMIC DNA]</scope>
    <source>
        <strain evidence="9 10">NBRC 106333</strain>
    </source>
</reference>
<keyword evidence="3 6" id="KW-0378">Hydrolase</keyword>
<organism evidence="9 10">
    <name type="scientific">Deinococcus cellulosilyticus (strain DSM 18568 / NBRC 106333 / KACC 11606 / 5516J-15)</name>
    <dbReference type="NCBI Taxonomy" id="1223518"/>
    <lineage>
        <taxon>Bacteria</taxon>
        <taxon>Thermotogati</taxon>
        <taxon>Deinococcota</taxon>
        <taxon>Deinococci</taxon>
        <taxon>Deinococcales</taxon>
        <taxon>Deinococcaceae</taxon>
        <taxon>Deinococcus</taxon>
    </lineage>
</organism>
<dbReference type="Pfam" id="PF01400">
    <property type="entry name" value="Astacin"/>
    <property type="match status" value="1"/>
</dbReference>
<keyword evidence="4 6" id="KW-0862">Zinc</keyword>
<dbReference type="PROSITE" id="PS51864">
    <property type="entry name" value="ASTACIN"/>
    <property type="match status" value="1"/>
</dbReference>
<dbReference type="AlphaFoldDB" id="A0A511N3R7"/>
<dbReference type="GO" id="GO:0004222">
    <property type="term" value="F:metalloendopeptidase activity"/>
    <property type="evidence" value="ECO:0007669"/>
    <property type="project" value="UniProtKB-UniRule"/>
</dbReference>
<keyword evidence="1 6" id="KW-0645">Protease</keyword>
<feature type="binding site" evidence="6">
    <location>
        <position position="178"/>
    </location>
    <ligand>
        <name>Zn(2+)</name>
        <dbReference type="ChEBI" id="CHEBI:29105"/>
        <note>catalytic</note>
    </ligand>
</feature>
<proteinExistence type="predicted"/>
<feature type="signal peptide" evidence="7">
    <location>
        <begin position="1"/>
        <end position="17"/>
    </location>
</feature>
<dbReference type="CDD" id="cd04280">
    <property type="entry name" value="ZnMc_astacin_like"/>
    <property type="match status" value="1"/>
</dbReference>
<dbReference type="EMBL" id="BJXB01000011">
    <property type="protein sequence ID" value="GEM47056.1"/>
    <property type="molecule type" value="Genomic_DNA"/>
</dbReference>
<dbReference type="InterPro" id="IPR001506">
    <property type="entry name" value="Peptidase_M12A"/>
</dbReference>
<protein>
    <recommendedName>
        <fullName evidence="8">Peptidase M12A domain-containing protein</fullName>
    </recommendedName>
</protein>
<evidence type="ECO:0000256" key="5">
    <source>
        <dbReference type="ARBA" id="ARBA00023049"/>
    </source>
</evidence>
<dbReference type="PANTHER" id="PTHR10127">
    <property type="entry name" value="DISCOIDIN, CUB, EGF, LAMININ , AND ZINC METALLOPROTEASE DOMAIN CONTAINING"/>
    <property type="match status" value="1"/>
</dbReference>
<gene>
    <name evidence="9" type="ORF">DC3_26910</name>
</gene>